<gene>
    <name evidence="7" type="ordered locus">Nhal_1367</name>
</gene>
<protein>
    <submittedName>
        <fullName evidence="7">Sodium/calcium exchanger membrane region</fullName>
    </submittedName>
</protein>
<keyword evidence="2 5" id="KW-0812">Transmembrane</keyword>
<reference evidence="8" key="1">
    <citation type="submission" date="2010-04" db="EMBL/GenBank/DDBJ databases">
        <title>Complete genome sequence of Nitrosococcus halophilus Nc4, a salt-adapted, aerobic obligate ammonia-oxidizing sulfur purple bacterium.</title>
        <authorList>
            <consortium name="US DOE Joint Genome Institute"/>
            <person name="Campbell M.A."/>
            <person name="Malfatti S.A."/>
            <person name="Chain P.S.G."/>
            <person name="Heidelberg J.F."/>
            <person name="Ward B.B."/>
            <person name="Klotz M.G."/>
        </authorList>
    </citation>
    <scope>NUCLEOTIDE SEQUENCE [LARGE SCALE GENOMIC DNA]</scope>
    <source>
        <strain evidence="8">Nc4</strain>
    </source>
</reference>
<feature type="transmembrane region" description="Helical" evidence="5">
    <location>
        <begin position="254"/>
        <end position="278"/>
    </location>
</feature>
<feature type="transmembrane region" description="Helical" evidence="5">
    <location>
        <begin position="359"/>
        <end position="379"/>
    </location>
</feature>
<proteinExistence type="predicted"/>
<dbReference type="InterPro" id="IPR004481">
    <property type="entry name" value="K/Na/Ca-exchanger"/>
</dbReference>
<dbReference type="GO" id="GO:0005262">
    <property type="term" value="F:calcium channel activity"/>
    <property type="evidence" value="ECO:0007669"/>
    <property type="project" value="TreeGrafter"/>
</dbReference>
<evidence type="ECO:0000256" key="5">
    <source>
        <dbReference type="SAM" id="Phobius"/>
    </source>
</evidence>
<evidence type="ECO:0000256" key="2">
    <source>
        <dbReference type="ARBA" id="ARBA00022692"/>
    </source>
</evidence>
<dbReference type="eggNOG" id="COG0530">
    <property type="taxonomic scope" value="Bacteria"/>
</dbReference>
<evidence type="ECO:0000259" key="6">
    <source>
        <dbReference type="Pfam" id="PF01699"/>
    </source>
</evidence>
<dbReference type="GO" id="GO:0006874">
    <property type="term" value="P:intracellular calcium ion homeostasis"/>
    <property type="evidence" value="ECO:0007669"/>
    <property type="project" value="TreeGrafter"/>
</dbReference>
<keyword evidence="3 5" id="KW-1133">Transmembrane helix</keyword>
<dbReference type="PANTHER" id="PTHR10846">
    <property type="entry name" value="SODIUM/POTASSIUM/CALCIUM EXCHANGER"/>
    <property type="match status" value="1"/>
</dbReference>
<dbReference type="Proteomes" id="UP000001844">
    <property type="component" value="Chromosome"/>
</dbReference>
<dbReference type="GO" id="GO:0008273">
    <property type="term" value="F:calcium, potassium:sodium antiporter activity"/>
    <property type="evidence" value="ECO:0007669"/>
    <property type="project" value="TreeGrafter"/>
</dbReference>
<feature type="transmembrane region" description="Helical" evidence="5">
    <location>
        <begin position="506"/>
        <end position="530"/>
    </location>
</feature>
<feature type="transmembrane region" description="Helical" evidence="5">
    <location>
        <begin position="573"/>
        <end position="592"/>
    </location>
</feature>
<feature type="transmembrane region" description="Helical" evidence="5">
    <location>
        <begin position="51"/>
        <end position="72"/>
    </location>
</feature>
<feature type="domain" description="Sodium/calcium exchanger membrane region" evidence="6">
    <location>
        <begin position="261"/>
        <end position="385"/>
    </location>
</feature>
<evidence type="ECO:0000256" key="3">
    <source>
        <dbReference type="ARBA" id="ARBA00022989"/>
    </source>
</evidence>
<dbReference type="HOGENOM" id="CLU_459924_0_0_6"/>
<dbReference type="STRING" id="472759.Nhal_1367"/>
<feature type="transmembrane region" description="Helical" evidence="5">
    <location>
        <begin position="225"/>
        <end position="242"/>
    </location>
</feature>
<name>D5C0W1_NITHN</name>
<feature type="transmembrane region" description="Helical" evidence="5">
    <location>
        <begin position="481"/>
        <end position="499"/>
    </location>
</feature>
<evidence type="ECO:0000256" key="1">
    <source>
        <dbReference type="ARBA" id="ARBA00004141"/>
    </source>
</evidence>
<dbReference type="Gene3D" id="1.20.1420.30">
    <property type="entry name" value="NCX, central ion-binding region"/>
    <property type="match status" value="2"/>
</dbReference>
<dbReference type="InterPro" id="IPR044880">
    <property type="entry name" value="NCX_ion-bd_dom_sf"/>
</dbReference>
<dbReference type="PANTHER" id="PTHR10846:SF8">
    <property type="entry name" value="INNER MEMBRANE PROTEIN YRBG"/>
    <property type="match status" value="1"/>
</dbReference>
<feature type="transmembrane region" description="Helical" evidence="5">
    <location>
        <begin position="21"/>
        <end position="39"/>
    </location>
</feature>
<keyword evidence="4 5" id="KW-0472">Membrane</keyword>
<feature type="transmembrane region" description="Helical" evidence="5">
    <location>
        <begin position="84"/>
        <end position="111"/>
    </location>
</feature>
<evidence type="ECO:0000256" key="4">
    <source>
        <dbReference type="ARBA" id="ARBA00023136"/>
    </source>
</evidence>
<comment type="subcellular location">
    <subcellularLocation>
        <location evidence="1">Membrane</location>
        <topology evidence="1">Multi-pass membrane protein</topology>
    </subcellularLocation>
</comment>
<feature type="transmembrane region" description="Helical" evidence="5">
    <location>
        <begin position="290"/>
        <end position="317"/>
    </location>
</feature>
<evidence type="ECO:0000313" key="8">
    <source>
        <dbReference type="Proteomes" id="UP000001844"/>
    </source>
</evidence>
<evidence type="ECO:0000313" key="7">
    <source>
        <dbReference type="EMBL" id="ADE14518.1"/>
    </source>
</evidence>
<sequence length="593" mass="63216">MERQELMITLPSEEKRLRRQFWIGLLLSMPVLFYSPPFQEWLPFSLPAFMVRSWIAPLFALLVFSYGGLPFLRLAAKELHSSHWGMMAFLSLLVIGAISASLAFLILAFLVSAPIGGSLWIGVVLMDGLLLGQWVGGRRLRQVTTPLQRIISLLPETVERITQKDQRETVPVGELKRGDLVLMRLESRTLPAQSHLLKKTEMASHEDRDYGAMVADFARRFRTPLILVALTLMAVTVAYLLSKREAVNVLNFEALGLGATIAIFAGASLVIGVAGTYLTRSADLFADLTGIGEALVGAVLLGAVTSLAGVVTSLTAAAEGHPVLSVSNAIGGIAAQTAFLAVADLFYRGANLEHAAASLQNLMQSVILISLLMVLLAVITTPQVTVFGVHPASPVIIVAYLAAVKLVSRSSKMPMWAPRKTAQTVLDEPDEKGIQHTSLAKVSVSLLVNGIAVAIAGYLVAQSGIALSAKTGLSETFVGSLFTAVATSLPELVVSVSAVKQGALTLAVGNIVGGNSFEVLVVAAADFVYLDGSLLHATTESQTFIIALTALLMGVLLLGLLYRQRQGIAGIGWESFLILLLFLGGYGVLYLMG</sequence>
<feature type="transmembrane region" description="Helical" evidence="5">
    <location>
        <begin position="542"/>
        <end position="561"/>
    </location>
</feature>
<dbReference type="eggNOG" id="COG2217">
    <property type="taxonomic scope" value="Bacteria"/>
</dbReference>
<dbReference type="InterPro" id="IPR004837">
    <property type="entry name" value="NaCa_Exmemb"/>
</dbReference>
<dbReference type="EMBL" id="CP001798">
    <property type="protein sequence ID" value="ADE14518.1"/>
    <property type="molecule type" value="Genomic_DNA"/>
</dbReference>
<feature type="transmembrane region" description="Helical" evidence="5">
    <location>
        <begin position="117"/>
        <end position="136"/>
    </location>
</feature>
<feature type="transmembrane region" description="Helical" evidence="5">
    <location>
        <begin position="442"/>
        <end position="461"/>
    </location>
</feature>
<dbReference type="Pfam" id="PF01699">
    <property type="entry name" value="Na_Ca_ex"/>
    <property type="match status" value="2"/>
</dbReference>
<keyword evidence="8" id="KW-1185">Reference proteome</keyword>
<feature type="transmembrane region" description="Helical" evidence="5">
    <location>
        <begin position="329"/>
        <end position="347"/>
    </location>
</feature>
<organism evidence="7 8">
    <name type="scientific">Nitrosococcus halophilus (strain Nc4)</name>
    <dbReference type="NCBI Taxonomy" id="472759"/>
    <lineage>
        <taxon>Bacteria</taxon>
        <taxon>Pseudomonadati</taxon>
        <taxon>Pseudomonadota</taxon>
        <taxon>Gammaproteobacteria</taxon>
        <taxon>Chromatiales</taxon>
        <taxon>Chromatiaceae</taxon>
        <taxon>Nitrosococcus</taxon>
    </lineage>
</organism>
<dbReference type="KEGG" id="nhl:Nhal_1367"/>
<feature type="domain" description="Sodium/calcium exchanger membrane region" evidence="6">
    <location>
        <begin position="445"/>
        <end position="582"/>
    </location>
</feature>
<dbReference type="AlphaFoldDB" id="D5C0W1"/>
<feature type="transmembrane region" description="Helical" evidence="5">
    <location>
        <begin position="385"/>
        <end position="407"/>
    </location>
</feature>
<dbReference type="GO" id="GO:0005886">
    <property type="term" value="C:plasma membrane"/>
    <property type="evidence" value="ECO:0007669"/>
    <property type="project" value="TreeGrafter"/>
</dbReference>
<accession>D5C0W1</accession>